<gene>
    <name evidence="1" type="ORF">E2C01_027110</name>
</gene>
<dbReference type="AlphaFoldDB" id="A0A5B7EH23"/>
<keyword evidence="2" id="KW-1185">Reference proteome</keyword>
<accession>A0A5B7EH23</accession>
<protein>
    <submittedName>
        <fullName evidence="1">Uncharacterized protein</fullName>
    </submittedName>
</protein>
<evidence type="ECO:0000313" key="2">
    <source>
        <dbReference type="Proteomes" id="UP000324222"/>
    </source>
</evidence>
<dbReference type="EMBL" id="VSRR010002896">
    <property type="protein sequence ID" value="MPC33750.1"/>
    <property type="molecule type" value="Genomic_DNA"/>
</dbReference>
<comment type="caution">
    <text evidence="1">The sequence shown here is derived from an EMBL/GenBank/DDBJ whole genome shotgun (WGS) entry which is preliminary data.</text>
</comment>
<proteinExistence type="predicted"/>
<sequence>MGFERQPSTMLLGTNNKSNDDPVDFVQAFQHNSLYGKDLSTMRSVSDMTQLISIPFS</sequence>
<name>A0A5B7EH23_PORTR</name>
<reference evidence="1 2" key="1">
    <citation type="submission" date="2019-05" db="EMBL/GenBank/DDBJ databases">
        <title>Another draft genome of Portunus trituberculatus and its Hox gene families provides insights of decapod evolution.</title>
        <authorList>
            <person name="Jeong J.-H."/>
            <person name="Song I."/>
            <person name="Kim S."/>
            <person name="Choi T."/>
            <person name="Kim D."/>
            <person name="Ryu S."/>
            <person name="Kim W."/>
        </authorList>
    </citation>
    <scope>NUCLEOTIDE SEQUENCE [LARGE SCALE GENOMIC DNA]</scope>
    <source>
        <tissue evidence="1">Muscle</tissue>
    </source>
</reference>
<dbReference type="Proteomes" id="UP000324222">
    <property type="component" value="Unassembled WGS sequence"/>
</dbReference>
<organism evidence="1 2">
    <name type="scientific">Portunus trituberculatus</name>
    <name type="common">Swimming crab</name>
    <name type="synonym">Neptunus trituberculatus</name>
    <dbReference type="NCBI Taxonomy" id="210409"/>
    <lineage>
        <taxon>Eukaryota</taxon>
        <taxon>Metazoa</taxon>
        <taxon>Ecdysozoa</taxon>
        <taxon>Arthropoda</taxon>
        <taxon>Crustacea</taxon>
        <taxon>Multicrustacea</taxon>
        <taxon>Malacostraca</taxon>
        <taxon>Eumalacostraca</taxon>
        <taxon>Eucarida</taxon>
        <taxon>Decapoda</taxon>
        <taxon>Pleocyemata</taxon>
        <taxon>Brachyura</taxon>
        <taxon>Eubrachyura</taxon>
        <taxon>Portunoidea</taxon>
        <taxon>Portunidae</taxon>
        <taxon>Portuninae</taxon>
        <taxon>Portunus</taxon>
    </lineage>
</organism>
<evidence type="ECO:0000313" key="1">
    <source>
        <dbReference type="EMBL" id="MPC33750.1"/>
    </source>
</evidence>